<keyword evidence="2" id="KW-1133">Transmembrane helix</keyword>
<evidence type="ECO:0000313" key="4">
    <source>
        <dbReference type="Proteomes" id="UP000317893"/>
    </source>
</evidence>
<keyword evidence="2" id="KW-0472">Membrane</keyword>
<feature type="region of interest" description="Disordered" evidence="1">
    <location>
        <begin position="1"/>
        <end position="146"/>
    </location>
</feature>
<reference evidence="3 4" key="1">
    <citation type="submission" date="2019-06" db="EMBL/GenBank/DDBJ databases">
        <title>Sequencing the genomes of 1000 actinobacteria strains.</title>
        <authorList>
            <person name="Klenk H.-P."/>
        </authorList>
    </citation>
    <scope>NUCLEOTIDE SEQUENCE [LARGE SCALE GENOMIC DNA]</scope>
    <source>
        <strain evidence="3 4">DSM 18607</strain>
    </source>
</reference>
<proteinExistence type="predicted"/>
<evidence type="ECO:0000256" key="1">
    <source>
        <dbReference type="SAM" id="MobiDB-lite"/>
    </source>
</evidence>
<evidence type="ECO:0000256" key="2">
    <source>
        <dbReference type="SAM" id="Phobius"/>
    </source>
</evidence>
<feature type="compositionally biased region" description="Polar residues" evidence="1">
    <location>
        <begin position="59"/>
        <end position="76"/>
    </location>
</feature>
<gene>
    <name evidence="3" type="ORF">FB458_1479</name>
</gene>
<keyword evidence="2" id="KW-0812">Transmembrane</keyword>
<dbReference type="Proteomes" id="UP000317893">
    <property type="component" value="Unassembled WGS sequence"/>
</dbReference>
<feature type="compositionally biased region" description="Low complexity" evidence="1">
    <location>
        <begin position="196"/>
        <end position="233"/>
    </location>
</feature>
<dbReference type="RefSeq" id="WP_141847911.1">
    <property type="nucleotide sequence ID" value="NZ_BAAAPR010000004.1"/>
</dbReference>
<feature type="compositionally biased region" description="Basic and acidic residues" evidence="1">
    <location>
        <begin position="136"/>
        <end position="146"/>
    </location>
</feature>
<dbReference type="EMBL" id="VFMN01000001">
    <property type="protein sequence ID" value="TQJ08391.1"/>
    <property type="molecule type" value="Genomic_DNA"/>
</dbReference>
<dbReference type="OrthoDB" id="4843179at2"/>
<evidence type="ECO:0000313" key="3">
    <source>
        <dbReference type="EMBL" id="TQJ08391.1"/>
    </source>
</evidence>
<organism evidence="3 4">
    <name type="scientific">Lapillicoccus jejuensis</name>
    <dbReference type="NCBI Taxonomy" id="402171"/>
    <lineage>
        <taxon>Bacteria</taxon>
        <taxon>Bacillati</taxon>
        <taxon>Actinomycetota</taxon>
        <taxon>Actinomycetes</taxon>
        <taxon>Micrococcales</taxon>
        <taxon>Intrasporangiaceae</taxon>
        <taxon>Lapillicoccus</taxon>
    </lineage>
</organism>
<keyword evidence="4" id="KW-1185">Reference proteome</keyword>
<accession>A0A542DZ69</accession>
<comment type="caution">
    <text evidence="3">The sequence shown here is derived from an EMBL/GenBank/DDBJ whole genome shotgun (WGS) entry which is preliminary data.</text>
</comment>
<dbReference type="AlphaFoldDB" id="A0A542DZ69"/>
<feature type="region of interest" description="Disordered" evidence="1">
    <location>
        <begin position="193"/>
        <end position="237"/>
    </location>
</feature>
<sequence>MPTFCDRCGAPLGADDQRCRTCGWPVSAAPPAGREQGPTEGSTQRLDPTAAPDEVDPGATQQVPAPVADQQTSRSQPVAPAEPASPYVRPSTTAPAEDDPYAGWFVDDQPPARAAAPTQEWTSYDPDESGWQQYDDDPRLPPPLREDERLELDGGARRSGAGRVLAALAVGAVIVLVGLAAIYFGVLRNNGGGSPSAGTAPSTSASAPPGSGASTSPGGSTSSAPSSSATSTSPYPPVSLSGKACGGSGTGPWSKAAAGSTATSCPFALAVQQAWVASNPQAGDSRTVTATSPVTNKSYPMTCAGDQPVTCKGGNGAVVYLYGGTATFG</sequence>
<protein>
    <submittedName>
        <fullName evidence="3">Uncharacterized protein</fullName>
    </submittedName>
</protein>
<feature type="transmembrane region" description="Helical" evidence="2">
    <location>
        <begin position="164"/>
        <end position="186"/>
    </location>
</feature>
<name>A0A542DZ69_9MICO</name>